<reference evidence="1 2" key="1">
    <citation type="submission" date="2020-02" db="EMBL/GenBank/DDBJ databases">
        <title>Characterization of phylogenetic diversity of novel bifidobacterial species isolated in Czech ZOOs.</title>
        <authorList>
            <person name="Lugli G.A."/>
            <person name="Vera N.B."/>
            <person name="Ventura M."/>
        </authorList>
    </citation>
    <scope>NUCLEOTIDE SEQUENCE [LARGE SCALE GENOMIC DNA]</scope>
    <source>
        <strain evidence="1 2">DSM 109957</strain>
    </source>
</reference>
<dbReference type="EMBL" id="JAAIII010000003">
    <property type="protein sequence ID" value="NMM93944.1"/>
    <property type="molecule type" value="Genomic_DNA"/>
</dbReference>
<name>A0A7Y0EPA3_9BIFI</name>
<accession>A0A7Y0EPA3</accession>
<sequence>MSDNVTEFKFNAEVACVPFVIKVKPSGTETIIQIDSYGINDTLMGRPMASIDMKVDAAERLHELLGRAIEKARRP</sequence>
<dbReference type="RefSeq" id="WP_169171990.1">
    <property type="nucleotide sequence ID" value="NZ_JAAIII010000003.1"/>
</dbReference>
<dbReference type="AlphaFoldDB" id="A0A7Y0EPA3"/>
<keyword evidence="2" id="KW-1185">Reference proteome</keyword>
<gene>
    <name evidence="1" type="ORF">G1C95_1131</name>
</gene>
<proteinExistence type="predicted"/>
<dbReference type="Proteomes" id="UP000532194">
    <property type="component" value="Unassembled WGS sequence"/>
</dbReference>
<protein>
    <submittedName>
        <fullName evidence="1">Uncharacterized protein</fullName>
    </submittedName>
</protein>
<evidence type="ECO:0000313" key="1">
    <source>
        <dbReference type="EMBL" id="NMM93944.1"/>
    </source>
</evidence>
<evidence type="ECO:0000313" key="2">
    <source>
        <dbReference type="Proteomes" id="UP000532194"/>
    </source>
</evidence>
<organism evidence="1 2">
    <name type="scientific">Bifidobacterium oedipodis</name>
    <dbReference type="NCBI Taxonomy" id="2675322"/>
    <lineage>
        <taxon>Bacteria</taxon>
        <taxon>Bacillati</taxon>
        <taxon>Actinomycetota</taxon>
        <taxon>Actinomycetes</taxon>
        <taxon>Bifidobacteriales</taxon>
        <taxon>Bifidobacteriaceae</taxon>
        <taxon>Bifidobacterium</taxon>
    </lineage>
</organism>
<comment type="caution">
    <text evidence="1">The sequence shown here is derived from an EMBL/GenBank/DDBJ whole genome shotgun (WGS) entry which is preliminary data.</text>
</comment>